<evidence type="ECO:0000256" key="4">
    <source>
        <dbReference type="PROSITE-ProRule" id="PRU00472"/>
    </source>
</evidence>
<keyword evidence="2 4" id="KW-0863">Zinc-finger</keyword>
<dbReference type="SUPFAM" id="SSF57783">
    <property type="entry name" value="Zinc beta-ribbon"/>
    <property type="match status" value="1"/>
</dbReference>
<evidence type="ECO:0000259" key="5">
    <source>
        <dbReference type="PROSITE" id="PS51133"/>
    </source>
</evidence>
<dbReference type="OrthoDB" id="10056816at2759"/>
<evidence type="ECO:0000313" key="7">
    <source>
        <dbReference type="Proteomes" id="UP001055439"/>
    </source>
</evidence>
<evidence type="ECO:0000256" key="3">
    <source>
        <dbReference type="ARBA" id="ARBA00022833"/>
    </source>
</evidence>
<accession>A0A9E7L2B3</accession>
<dbReference type="EMBL" id="CP097511">
    <property type="protein sequence ID" value="URE43328.1"/>
    <property type="molecule type" value="Genomic_DNA"/>
</dbReference>
<protein>
    <recommendedName>
        <fullName evidence="5">TFIIS-type domain-containing protein</fullName>
    </recommendedName>
</protein>
<reference evidence="6" key="1">
    <citation type="submission" date="2022-05" db="EMBL/GenBank/DDBJ databases">
        <title>The Musa troglodytarum L. genome provides insights into the mechanism of non-climacteric behaviour and enrichment of carotenoids.</title>
        <authorList>
            <person name="Wang J."/>
        </authorList>
    </citation>
    <scope>NUCLEOTIDE SEQUENCE</scope>
    <source>
        <tissue evidence="6">Leaf</tissue>
    </source>
</reference>
<dbReference type="PROSITE" id="PS51133">
    <property type="entry name" value="ZF_TFIIS_2"/>
    <property type="match status" value="1"/>
</dbReference>
<proteinExistence type="predicted"/>
<sequence length="82" mass="9515">MSHVNHDSLLCDKVNEECPQCHHPELEYYTKHSYVADEGLTVLYECPQCRDTSFQSTHSGTFCFHFGYKQFSSLYILSLCTI</sequence>
<dbReference type="Gene3D" id="2.20.25.10">
    <property type="match status" value="1"/>
</dbReference>
<keyword evidence="1" id="KW-0479">Metal-binding</keyword>
<organism evidence="6 7">
    <name type="scientific">Musa troglodytarum</name>
    <name type="common">fe'i banana</name>
    <dbReference type="NCBI Taxonomy" id="320322"/>
    <lineage>
        <taxon>Eukaryota</taxon>
        <taxon>Viridiplantae</taxon>
        <taxon>Streptophyta</taxon>
        <taxon>Embryophyta</taxon>
        <taxon>Tracheophyta</taxon>
        <taxon>Spermatophyta</taxon>
        <taxon>Magnoliopsida</taxon>
        <taxon>Liliopsida</taxon>
        <taxon>Zingiberales</taxon>
        <taxon>Musaceae</taxon>
        <taxon>Musa</taxon>
    </lineage>
</organism>
<evidence type="ECO:0000313" key="6">
    <source>
        <dbReference type="EMBL" id="URE43328.1"/>
    </source>
</evidence>
<dbReference type="Proteomes" id="UP001055439">
    <property type="component" value="Chromosome 9"/>
</dbReference>
<evidence type="ECO:0000256" key="1">
    <source>
        <dbReference type="ARBA" id="ARBA00022723"/>
    </source>
</evidence>
<dbReference type="GO" id="GO:0003676">
    <property type="term" value="F:nucleic acid binding"/>
    <property type="evidence" value="ECO:0007669"/>
    <property type="project" value="InterPro"/>
</dbReference>
<dbReference type="AlphaFoldDB" id="A0A9E7L2B3"/>
<dbReference type="GO" id="GO:0006351">
    <property type="term" value="P:DNA-templated transcription"/>
    <property type="evidence" value="ECO:0007669"/>
    <property type="project" value="InterPro"/>
</dbReference>
<evidence type="ECO:0000256" key="2">
    <source>
        <dbReference type="ARBA" id="ARBA00022771"/>
    </source>
</evidence>
<name>A0A9E7L2B3_9LILI</name>
<keyword evidence="3" id="KW-0862">Zinc</keyword>
<keyword evidence="7" id="KW-1185">Reference proteome</keyword>
<dbReference type="Pfam" id="PF01096">
    <property type="entry name" value="Zn_ribbon_TFIIS"/>
    <property type="match status" value="1"/>
</dbReference>
<gene>
    <name evidence="6" type="ORF">MUK42_32970</name>
</gene>
<dbReference type="InterPro" id="IPR001222">
    <property type="entry name" value="Znf_TFIIS"/>
</dbReference>
<dbReference type="GO" id="GO:0008270">
    <property type="term" value="F:zinc ion binding"/>
    <property type="evidence" value="ECO:0007669"/>
    <property type="project" value="UniProtKB-KW"/>
</dbReference>
<feature type="domain" description="TFIIS-type" evidence="5">
    <location>
        <begin position="14"/>
        <end position="57"/>
    </location>
</feature>